<gene>
    <name evidence="15" type="ORF">C2E20_6516</name>
</gene>
<dbReference type="InterPro" id="IPR001519">
    <property type="entry name" value="Ferritin"/>
</dbReference>
<evidence type="ECO:0000256" key="7">
    <source>
        <dbReference type="ARBA" id="ARBA00023002"/>
    </source>
</evidence>
<evidence type="ECO:0000256" key="6">
    <source>
        <dbReference type="ARBA" id="ARBA00022723"/>
    </source>
</evidence>
<name>A0A2P6V7F1_9CHLO</name>
<reference evidence="15 16" key="1">
    <citation type="journal article" date="2018" name="Plant J.">
        <title>Genome sequences of Chlorella sorokiniana UTEX 1602 and Micractinium conductrix SAG 241.80: implications to maltose excretion by a green alga.</title>
        <authorList>
            <person name="Arriola M.B."/>
            <person name="Velmurugan N."/>
            <person name="Zhang Y."/>
            <person name="Plunkett M.H."/>
            <person name="Hondzo H."/>
            <person name="Barney B.M."/>
        </authorList>
    </citation>
    <scope>NUCLEOTIDE SEQUENCE [LARGE SCALE GENOMIC DNA]</scope>
    <source>
        <strain evidence="15 16">SAG 241.80</strain>
    </source>
</reference>
<evidence type="ECO:0000256" key="13">
    <source>
        <dbReference type="RuleBase" id="RU361145"/>
    </source>
</evidence>
<dbReference type="InterPro" id="IPR012347">
    <property type="entry name" value="Ferritin-like"/>
</dbReference>
<dbReference type="InterPro" id="IPR009078">
    <property type="entry name" value="Ferritin-like_SF"/>
</dbReference>
<keyword evidence="8 12" id="KW-0408">Iron</keyword>
<dbReference type="GO" id="GO:0008198">
    <property type="term" value="F:ferrous iron binding"/>
    <property type="evidence" value="ECO:0007669"/>
    <property type="project" value="TreeGrafter"/>
</dbReference>
<dbReference type="InterPro" id="IPR008331">
    <property type="entry name" value="Ferritin_DPS_dom"/>
</dbReference>
<comment type="function">
    <text evidence="13">Stores iron in a soluble, non-toxic, readily available form. Important for iron homeostasis. Iron is taken up in the ferrous form and deposited as ferric hydroxides after oxidation.</text>
</comment>
<evidence type="ECO:0000256" key="8">
    <source>
        <dbReference type="ARBA" id="ARBA00023004"/>
    </source>
</evidence>
<dbReference type="STRING" id="554055.A0A2P6V7F1"/>
<dbReference type="Proteomes" id="UP000239649">
    <property type="component" value="Unassembled WGS sequence"/>
</dbReference>
<dbReference type="GO" id="GO:0006879">
    <property type="term" value="P:intracellular iron ion homeostasis"/>
    <property type="evidence" value="ECO:0007669"/>
    <property type="project" value="UniProtKB-KW"/>
</dbReference>
<comment type="subunit">
    <text evidence="10">Oligomer of 24 subunits. There are two types of subunits: L (light) chain and H (heavy) chain. The major chain can be light or heavy, depending on the species and tissue type. The functional molecule forms a roughly spherical shell with a diameter of 12 nm and contains a central cavity into which the insoluble mineral iron core is deposited.</text>
</comment>
<evidence type="ECO:0000256" key="4">
    <source>
        <dbReference type="ARBA" id="ARBA00022528"/>
    </source>
</evidence>
<dbReference type="OrthoDB" id="186462at2759"/>
<keyword evidence="16" id="KW-1185">Reference proteome</keyword>
<comment type="catalytic activity">
    <reaction evidence="11 13">
        <text>4 Fe(2+) + O2 + 4 H(+) = 4 Fe(3+) + 2 H2O</text>
        <dbReference type="Rhea" id="RHEA:11148"/>
        <dbReference type="ChEBI" id="CHEBI:15377"/>
        <dbReference type="ChEBI" id="CHEBI:15378"/>
        <dbReference type="ChEBI" id="CHEBI:15379"/>
        <dbReference type="ChEBI" id="CHEBI:29033"/>
        <dbReference type="ChEBI" id="CHEBI:29034"/>
        <dbReference type="EC" id="1.16.3.1"/>
    </reaction>
</comment>
<feature type="binding site" evidence="12">
    <location>
        <position position="207"/>
    </location>
    <ligand>
        <name>Fe cation</name>
        <dbReference type="ChEBI" id="CHEBI:24875"/>
        <label>1</label>
    </ligand>
</feature>
<comment type="caution">
    <text evidence="15">The sequence shown here is derived from an EMBL/GenBank/DDBJ whole genome shotgun (WGS) entry which is preliminary data.</text>
</comment>
<sequence length="305" mass="33665">MACAAVFAPAGAAVSGRSTASRRGAAQLAVVVRSAAKPANEVTGVVFEPFAAVQSELAVVERAPTTESYARLDFHPECEAAINEQINIEYNVSYVYHSLYAYFSRDNVALPGIAAFFKKESEEERSHAELLMDYQNLRGGRVKLQSIMMPEMEFAHAEKGEALYAFELALSLEKLNFSKLRALHEVADSHGDSQMCDFIEGDLLAGQADSVKEYAEFVSQLRRVGTGLGVFDSAPHGQRRMTLLLGSGERCRGLHQSPQHRRHYYYCIQAKQPPLLGHCDEVEGNAFNPWTNQCAKRSAIIGCLR</sequence>
<evidence type="ECO:0000313" key="16">
    <source>
        <dbReference type="Proteomes" id="UP000239649"/>
    </source>
</evidence>
<organism evidence="15 16">
    <name type="scientific">Micractinium conductrix</name>
    <dbReference type="NCBI Taxonomy" id="554055"/>
    <lineage>
        <taxon>Eukaryota</taxon>
        <taxon>Viridiplantae</taxon>
        <taxon>Chlorophyta</taxon>
        <taxon>core chlorophytes</taxon>
        <taxon>Trebouxiophyceae</taxon>
        <taxon>Chlorellales</taxon>
        <taxon>Chlorellaceae</taxon>
        <taxon>Chlorella clade</taxon>
        <taxon>Micractinium</taxon>
    </lineage>
</organism>
<dbReference type="PANTHER" id="PTHR11431:SF75">
    <property type="entry name" value="FERRITIN"/>
    <property type="match status" value="1"/>
</dbReference>
<evidence type="ECO:0000256" key="10">
    <source>
        <dbReference type="ARBA" id="ARBA00026060"/>
    </source>
</evidence>
<dbReference type="GO" id="GO:0008199">
    <property type="term" value="F:ferric iron binding"/>
    <property type="evidence" value="ECO:0007669"/>
    <property type="project" value="InterPro"/>
</dbReference>
<evidence type="ECO:0000256" key="12">
    <source>
        <dbReference type="PIRSR" id="PIRSR601519-1"/>
    </source>
</evidence>
<evidence type="ECO:0000256" key="2">
    <source>
        <dbReference type="ARBA" id="ARBA00007513"/>
    </source>
</evidence>
<dbReference type="GO" id="GO:0006950">
    <property type="term" value="P:response to stress"/>
    <property type="evidence" value="ECO:0007669"/>
    <property type="project" value="UniProtKB-ARBA"/>
</dbReference>
<comment type="subcellular location">
    <subcellularLocation>
        <location evidence="1">Plastid</location>
        <location evidence="1">Chloroplast</location>
    </subcellularLocation>
</comment>
<keyword evidence="3 13" id="KW-0409">Iron storage</keyword>
<accession>A0A2P6V7F1</accession>
<feature type="binding site" evidence="12">
    <location>
        <position position="173"/>
    </location>
    <ligand>
        <name>Fe cation</name>
        <dbReference type="ChEBI" id="CHEBI:24875"/>
        <label>1</label>
    </ligand>
</feature>
<keyword evidence="5" id="KW-0934">Plastid</keyword>
<evidence type="ECO:0000256" key="1">
    <source>
        <dbReference type="ARBA" id="ARBA00004229"/>
    </source>
</evidence>
<comment type="function">
    <text evidence="9">Stores iron in a soluble, non-toxic, readily available form. Important for iron homeostasis. Has ferroxidase activity. Iron is taken up in the ferrous form and deposited as ferric hydroxides after oxidation.</text>
</comment>
<dbReference type="GO" id="GO:0009507">
    <property type="term" value="C:chloroplast"/>
    <property type="evidence" value="ECO:0007669"/>
    <property type="project" value="UniProtKB-SubCell"/>
</dbReference>
<protein>
    <recommendedName>
        <fullName evidence="13">Ferritin</fullName>
        <ecNumber evidence="13">1.16.3.1</ecNumber>
    </recommendedName>
</protein>
<dbReference type="Gene3D" id="1.20.1260.10">
    <property type="match status" value="1"/>
</dbReference>
<keyword evidence="7 13" id="KW-0560">Oxidoreductase</keyword>
<dbReference type="AlphaFoldDB" id="A0A2P6V7F1"/>
<feature type="domain" description="Ferritin-like diiron" evidence="14">
    <location>
        <begin position="72"/>
        <end position="225"/>
    </location>
</feature>
<feature type="binding site" evidence="12">
    <location>
        <position position="127"/>
    </location>
    <ligand>
        <name>Fe cation</name>
        <dbReference type="ChEBI" id="CHEBI:24875"/>
        <label>1</label>
    </ligand>
</feature>
<dbReference type="Pfam" id="PF00210">
    <property type="entry name" value="Ferritin"/>
    <property type="match status" value="1"/>
</dbReference>
<dbReference type="InterPro" id="IPR009040">
    <property type="entry name" value="Ferritin-like_diiron"/>
</dbReference>
<dbReference type="CDD" id="cd01056">
    <property type="entry name" value="Euk_Ferritin"/>
    <property type="match status" value="1"/>
</dbReference>
<dbReference type="EMBL" id="LHPF02000022">
    <property type="protein sequence ID" value="PSC70014.1"/>
    <property type="molecule type" value="Genomic_DNA"/>
</dbReference>
<proteinExistence type="inferred from homology"/>
<feature type="binding site" evidence="12">
    <location>
        <position position="89"/>
    </location>
    <ligand>
        <name>Fe cation</name>
        <dbReference type="ChEBI" id="CHEBI:24875"/>
        <label>1</label>
    </ligand>
</feature>
<feature type="binding site" evidence="12">
    <location>
        <position position="124"/>
    </location>
    <ligand>
        <name>Fe cation</name>
        <dbReference type="ChEBI" id="CHEBI:24875"/>
        <label>1</label>
    </ligand>
</feature>
<evidence type="ECO:0000259" key="14">
    <source>
        <dbReference type="PROSITE" id="PS50905"/>
    </source>
</evidence>
<dbReference type="FunFam" id="1.20.1260.10:FF:000006">
    <property type="entry name" value="Ferritin"/>
    <property type="match status" value="1"/>
</dbReference>
<dbReference type="PANTHER" id="PTHR11431">
    <property type="entry name" value="FERRITIN"/>
    <property type="match status" value="1"/>
</dbReference>
<dbReference type="GO" id="GO:0006826">
    <property type="term" value="P:iron ion transport"/>
    <property type="evidence" value="ECO:0007669"/>
    <property type="project" value="InterPro"/>
</dbReference>
<evidence type="ECO:0000256" key="3">
    <source>
        <dbReference type="ARBA" id="ARBA00022434"/>
    </source>
</evidence>
<comment type="similarity">
    <text evidence="2 13">Belongs to the ferritin family.</text>
</comment>
<evidence type="ECO:0000256" key="9">
    <source>
        <dbReference type="ARBA" id="ARBA00025111"/>
    </source>
</evidence>
<evidence type="ECO:0000256" key="11">
    <source>
        <dbReference type="ARBA" id="ARBA00047990"/>
    </source>
</evidence>
<evidence type="ECO:0000313" key="15">
    <source>
        <dbReference type="EMBL" id="PSC70014.1"/>
    </source>
</evidence>
<evidence type="ECO:0000256" key="5">
    <source>
        <dbReference type="ARBA" id="ARBA00022640"/>
    </source>
</evidence>
<dbReference type="GO" id="GO:0004322">
    <property type="term" value="F:ferroxidase activity"/>
    <property type="evidence" value="ECO:0007669"/>
    <property type="project" value="UniProtKB-EC"/>
</dbReference>
<dbReference type="EC" id="1.16.3.1" evidence="13"/>
<keyword evidence="4" id="KW-0150">Chloroplast</keyword>
<dbReference type="SUPFAM" id="SSF47240">
    <property type="entry name" value="Ferritin-like"/>
    <property type="match status" value="1"/>
</dbReference>
<dbReference type="PROSITE" id="PS50905">
    <property type="entry name" value="FERRITIN_LIKE"/>
    <property type="match status" value="1"/>
</dbReference>
<keyword evidence="6 12" id="KW-0479">Metal-binding</keyword>